<sequence length="184" mass="21007">MKKIIFLLSGVLLLTACTGEEVKPPTNEVEEEVENEYIEDTENGLALEEPPAFRISVNDRGYTPSLDNYCWEPEEQPCDLESSDPRELTEGYQTPIVNAGQRIQHTIIPNVDDFDSFDEAAPKPSSIVVTRYRLGEKQEEFTIADSPTFEAPDEPGVHHYIFYLTWDDQYYGEATYAFKLSVRE</sequence>
<comment type="caution">
    <text evidence="1">The sequence shown here is derived from an EMBL/GenBank/DDBJ whole genome shotgun (WGS) entry which is preliminary data.</text>
</comment>
<evidence type="ECO:0000313" key="1">
    <source>
        <dbReference type="EMBL" id="GEN45732.1"/>
    </source>
</evidence>
<dbReference type="AlphaFoldDB" id="A0A511W8Q6"/>
<evidence type="ECO:0000313" key="2">
    <source>
        <dbReference type="Proteomes" id="UP000321440"/>
    </source>
</evidence>
<reference evidence="1 2" key="1">
    <citation type="submission" date="2019-07" db="EMBL/GenBank/DDBJ databases">
        <title>Whole genome shotgun sequence of Alkalibacillus haloalkaliphilus NBRC 103110.</title>
        <authorList>
            <person name="Hosoyama A."/>
            <person name="Uohara A."/>
            <person name="Ohji S."/>
            <person name="Ichikawa N."/>
        </authorList>
    </citation>
    <scope>NUCLEOTIDE SEQUENCE [LARGE SCALE GENOMIC DNA]</scope>
    <source>
        <strain evidence="1 2">NBRC 103110</strain>
    </source>
</reference>
<proteinExistence type="predicted"/>
<dbReference type="Proteomes" id="UP000321440">
    <property type="component" value="Unassembled WGS sequence"/>
</dbReference>
<organism evidence="1 2">
    <name type="scientific">Alkalibacillus haloalkaliphilus</name>
    <dbReference type="NCBI Taxonomy" id="94136"/>
    <lineage>
        <taxon>Bacteria</taxon>
        <taxon>Bacillati</taxon>
        <taxon>Bacillota</taxon>
        <taxon>Bacilli</taxon>
        <taxon>Bacillales</taxon>
        <taxon>Bacillaceae</taxon>
        <taxon>Alkalibacillus</taxon>
    </lineage>
</organism>
<evidence type="ECO:0008006" key="3">
    <source>
        <dbReference type="Google" id="ProtNLM"/>
    </source>
</evidence>
<protein>
    <recommendedName>
        <fullName evidence="3">Lipoprotein</fullName>
    </recommendedName>
</protein>
<dbReference type="OrthoDB" id="1797983at2"/>
<dbReference type="RefSeq" id="WP_146815918.1">
    <property type="nucleotide sequence ID" value="NZ_BJYA01000010.1"/>
</dbReference>
<dbReference type="EMBL" id="BJYA01000010">
    <property type="protein sequence ID" value="GEN45732.1"/>
    <property type="molecule type" value="Genomic_DNA"/>
</dbReference>
<keyword evidence="2" id="KW-1185">Reference proteome</keyword>
<name>A0A511W8Q6_9BACI</name>
<gene>
    <name evidence="1" type="ORF">AHA02nite_15080</name>
</gene>
<dbReference type="PROSITE" id="PS51257">
    <property type="entry name" value="PROKAR_LIPOPROTEIN"/>
    <property type="match status" value="1"/>
</dbReference>
<accession>A0A511W8Q6</accession>